<evidence type="ECO:0000256" key="3">
    <source>
        <dbReference type="ARBA" id="ARBA00005493"/>
    </source>
</evidence>
<dbReference type="InterPro" id="IPR058240">
    <property type="entry name" value="rSAM_sf"/>
</dbReference>
<dbReference type="Pfam" id="PF04055">
    <property type="entry name" value="Radical_SAM"/>
    <property type="match status" value="1"/>
</dbReference>
<sequence length="449" mass="49465">MKVDLVTKYDGRVPRYTSYPTAPHFHNGVGPDAYRGWLAELPRPADLSLYIHVPFCDTLCWFCGCHTTVVNKPGPVAGYLDVLLDEIDLVADVWNAPRRLGHIHLGGGSPTILSASQVSRLFGRLGARFHLIPDAEIAVEVDPRGLGDDVVAAYADAGLTRASIGVQDLDPRVQRAVNRVQPFDVTRSAVERLRAHGIRGLNIDLMYGLPHQTVDGTRETVSRILELSPDRIALFGYAHVPWMKRHQKLIPESALPDAAERLAQFDAAAAQMVDAGYIRIGLDHFARPGDSMAVALRERRLHRNFQGYTVDNSPALLGLGASAIGRLPQGYVQNHTAVRDYAAAIREGRLATARGAAFDEEDRLRADLIERLMCEMTVDLGEVASEHGFDLACLYPVLDRLREMQADGVLRIDGCRITVHEEARPLLRAVAAAFDNYLTRGEARHAKAI</sequence>
<dbReference type="PIRSF" id="PIRSF000167">
    <property type="entry name" value="HemN"/>
    <property type="match status" value="1"/>
</dbReference>
<reference evidence="18 19" key="1">
    <citation type="submission" date="2018-07" db="EMBL/GenBank/DDBJ databases">
        <title>Venubactetium sediminum gen. nov., sp. nov., isolated from a marine solar saltern.</title>
        <authorList>
            <person name="Wang S."/>
        </authorList>
    </citation>
    <scope>NUCLEOTIDE SEQUENCE [LARGE SCALE GENOMIC DNA]</scope>
    <source>
        <strain evidence="18 19">WD2A32</strain>
    </source>
</reference>
<dbReference type="GO" id="GO:0004109">
    <property type="term" value="F:coproporphyrinogen oxidase activity"/>
    <property type="evidence" value="ECO:0007669"/>
    <property type="project" value="InterPro"/>
</dbReference>
<keyword evidence="6 14" id="KW-0963">Cytoplasm</keyword>
<keyword evidence="12 14" id="KW-0627">Porphyrin biosynthesis</keyword>
<dbReference type="InterPro" id="IPR006638">
    <property type="entry name" value="Elp3/MiaA/NifB-like_rSAM"/>
</dbReference>
<evidence type="ECO:0000256" key="4">
    <source>
        <dbReference type="ARBA" id="ARBA00011245"/>
    </source>
</evidence>
<feature type="binding site" evidence="15">
    <location>
        <begin position="62"/>
        <end position="64"/>
    </location>
    <ligand>
        <name>S-adenosyl-L-methionine</name>
        <dbReference type="ChEBI" id="CHEBI:59789"/>
        <label>2</label>
    </ligand>
</feature>
<dbReference type="NCBIfam" id="TIGR00538">
    <property type="entry name" value="hemN"/>
    <property type="match status" value="1"/>
</dbReference>
<feature type="binding site" evidence="15">
    <location>
        <position position="107"/>
    </location>
    <ligand>
        <name>S-adenosyl-L-methionine</name>
        <dbReference type="ChEBI" id="CHEBI:59789"/>
        <label>1</label>
    </ligand>
</feature>
<comment type="subcellular location">
    <subcellularLocation>
        <location evidence="1 14">Cytoplasm</location>
    </subcellularLocation>
</comment>
<dbReference type="UniPathway" id="UPA00251">
    <property type="reaction ID" value="UER00323"/>
</dbReference>
<dbReference type="Proteomes" id="UP000253941">
    <property type="component" value="Unassembled WGS sequence"/>
</dbReference>
<feature type="binding site" evidence="15">
    <location>
        <position position="238"/>
    </location>
    <ligand>
        <name>S-adenosyl-L-methionine</name>
        <dbReference type="ChEBI" id="CHEBI:59789"/>
        <label>2</label>
    </ligand>
</feature>
<comment type="caution">
    <text evidence="18">The sequence shown here is derived from an EMBL/GenBank/DDBJ whole genome shotgun (WGS) entry which is preliminary data.</text>
</comment>
<dbReference type="Gene3D" id="3.30.750.200">
    <property type="match status" value="1"/>
</dbReference>
<dbReference type="EMBL" id="QPMH01000012">
    <property type="protein sequence ID" value="RDD61394.1"/>
    <property type="molecule type" value="Genomic_DNA"/>
</dbReference>
<evidence type="ECO:0000256" key="13">
    <source>
        <dbReference type="ARBA" id="ARBA00048321"/>
    </source>
</evidence>
<evidence type="ECO:0000256" key="7">
    <source>
        <dbReference type="ARBA" id="ARBA00022691"/>
    </source>
</evidence>
<dbReference type="EC" id="1.3.98.3" evidence="14"/>
<dbReference type="PANTHER" id="PTHR13932:SF6">
    <property type="entry name" value="OXYGEN-INDEPENDENT COPROPORPHYRINOGEN III OXIDASE"/>
    <property type="match status" value="1"/>
</dbReference>
<dbReference type="PROSITE" id="PS51918">
    <property type="entry name" value="RADICAL_SAM"/>
    <property type="match status" value="1"/>
</dbReference>
<evidence type="ECO:0000256" key="8">
    <source>
        <dbReference type="ARBA" id="ARBA00022723"/>
    </source>
</evidence>
<proteinExistence type="inferred from homology"/>
<evidence type="ECO:0000313" key="18">
    <source>
        <dbReference type="EMBL" id="RDD61394.1"/>
    </source>
</evidence>
<evidence type="ECO:0000259" key="17">
    <source>
        <dbReference type="PROSITE" id="PS51918"/>
    </source>
</evidence>
<dbReference type="SUPFAM" id="SSF102114">
    <property type="entry name" value="Radical SAM enzymes"/>
    <property type="match status" value="1"/>
</dbReference>
<evidence type="ECO:0000256" key="10">
    <source>
        <dbReference type="ARBA" id="ARBA00023004"/>
    </source>
</evidence>
<dbReference type="CDD" id="cd01335">
    <property type="entry name" value="Radical_SAM"/>
    <property type="match status" value="1"/>
</dbReference>
<dbReference type="RefSeq" id="WP_114582646.1">
    <property type="nucleotide sequence ID" value="NZ_QPMH01000012.1"/>
</dbReference>
<feature type="binding site" evidence="15">
    <location>
        <position position="179"/>
    </location>
    <ligand>
        <name>S-adenosyl-L-methionine</name>
        <dbReference type="ChEBI" id="CHEBI:59789"/>
        <label>2</label>
    </ligand>
</feature>
<feature type="binding site" evidence="15">
    <location>
        <position position="204"/>
    </location>
    <ligand>
        <name>S-adenosyl-L-methionine</name>
        <dbReference type="ChEBI" id="CHEBI:59789"/>
        <label>2</label>
    </ligand>
</feature>
<organism evidence="18 19">
    <name type="scientific">Ferruginivarius sediminum</name>
    <dbReference type="NCBI Taxonomy" id="2661937"/>
    <lineage>
        <taxon>Bacteria</taxon>
        <taxon>Pseudomonadati</taxon>
        <taxon>Pseudomonadota</taxon>
        <taxon>Alphaproteobacteria</taxon>
        <taxon>Rhodospirillales</taxon>
        <taxon>Rhodospirillaceae</taxon>
        <taxon>Ferruginivarius</taxon>
    </lineage>
</organism>
<feature type="binding site" evidence="15">
    <location>
        <position position="50"/>
    </location>
    <ligand>
        <name>S-adenosyl-L-methionine</name>
        <dbReference type="ChEBI" id="CHEBI:59789"/>
        <label>1</label>
    </ligand>
</feature>
<evidence type="ECO:0000256" key="1">
    <source>
        <dbReference type="ARBA" id="ARBA00004496"/>
    </source>
</evidence>
<dbReference type="GO" id="GO:0051539">
    <property type="term" value="F:4 iron, 4 sulfur cluster binding"/>
    <property type="evidence" value="ECO:0007669"/>
    <property type="project" value="UniProtKB-KW"/>
</dbReference>
<keyword evidence="19" id="KW-1185">Reference proteome</keyword>
<comment type="similarity">
    <text evidence="3 14">Belongs to the anaerobic coproporphyrinogen-III oxidase family.</text>
</comment>
<dbReference type="SFLD" id="SFLDG01065">
    <property type="entry name" value="anaerobic_coproporphyrinogen-I"/>
    <property type="match status" value="1"/>
</dbReference>
<evidence type="ECO:0000256" key="6">
    <source>
        <dbReference type="ARBA" id="ARBA00022490"/>
    </source>
</evidence>
<dbReference type="GO" id="GO:0006782">
    <property type="term" value="P:protoporphyrinogen IX biosynthetic process"/>
    <property type="evidence" value="ECO:0007669"/>
    <property type="project" value="UniProtKB-UniPathway"/>
</dbReference>
<evidence type="ECO:0000256" key="15">
    <source>
        <dbReference type="PIRSR" id="PIRSR000167-1"/>
    </source>
</evidence>
<dbReference type="InterPro" id="IPR004558">
    <property type="entry name" value="Coprogen_oxidase_HemN"/>
</dbReference>
<keyword evidence="11 14" id="KW-0411">Iron-sulfur</keyword>
<dbReference type="InterPro" id="IPR007197">
    <property type="entry name" value="rSAM"/>
</dbReference>
<comment type="pathway">
    <text evidence="2 14">Porphyrin-containing compound metabolism; protoporphyrin-IX biosynthesis; protoporphyrinogen-IX from coproporphyrinogen-III (AdoMet route): step 1/1.</text>
</comment>
<feature type="binding site" evidence="15">
    <location>
        <position position="324"/>
    </location>
    <ligand>
        <name>S-adenosyl-L-methionine</name>
        <dbReference type="ChEBI" id="CHEBI:59789"/>
        <label>1</label>
    </ligand>
</feature>
<dbReference type="Gene3D" id="1.10.10.920">
    <property type="match status" value="1"/>
</dbReference>
<gene>
    <name evidence="18" type="primary">hemN</name>
    <name evidence="18" type="ORF">DRB17_13010</name>
</gene>
<evidence type="ECO:0000256" key="12">
    <source>
        <dbReference type="ARBA" id="ARBA00023244"/>
    </source>
</evidence>
<comment type="subunit">
    <text evidence="4">Monomer.</text>
</comment>
<keyword evidence="8 14" id="KW-0479">Metal-binding</keyword>
<dbReference type="GO" id="GO:0051989">
    <property type="term" value="F:coproporphyrinogen dehydrogenase activity"/>
    <property type="evidence" value="ECO:0007669"/>
    <property type="project" value="UniProtKB-EC"/>
</dbReference>
<name>A0A369TA67_9PROT</name>
<evidence type="ECO:0000313" key="19">
    <source>
        <dbReference type="Proteomes" id="UP000253941"/>
    </source>
</evidence>
<keyword evidence="5 14" id="KW-0004">4Fe-4S</keyword>
<feature type="binding site" evidence="15">
    <location>
        <position position="167"/>
    </location>
    <ligand>
        <name>S-adenosyl-L-methionine</name>
        <dbReference type="ChEBI" id="CHEBI:59789"/>
        <label>2</label>
    </ligand>
</feature>
<feature type="binding site" evidence="15">
    <location>
        <position position="140"/>
    </location>
    <ligand>
        <name>S-adenosyl-L-methionine</name>
        <dbReference type="ChEBI" id="CHEBI:59789"/>
        <label>1</label>
    </ligand>
</feature>
<keyword evidence="9 14" id="KW-0560">Oxidoreductase</keyword>
<feature type="binding site" evidence="16">
    <location>
        <position position="60"/>
    </location>
    <ligand>
        <name>[4Fe-4S] cluster</name>
        <dbReference type="ChEBI" id="CHEBI:49883"/>
        <note>4Fe-4S-S-AdoMet</note>
    </ligand>
</feature>
<feature type="binding site" evidence="16">
    <location>
        <position position="63"/>
    </location>
    <ligand>
        <name>[4Fe-4S] cluster</name>
        <dbReference type="ChEBI" id="CHEBI:49883"/>
        <note>4Fe-4S-S-AdoMet</note>
    </ligand>
</feature>
<dbReference type="SFLD" id="SFLDS00029">
    <property type="entry name" value="Radical_SAM"/>
    <property type="match status" value="1"/>
</dbReference>
<evidence type="ECO:0000256" key="9">
    <source>
        <dbReference type="ARBA" id="ARBA00023002"/>
    </source>
</evidence>
<comment type="catalytic activity">
    <reaction evidence="13 14">
        <text>coproporphyrinogen III + 2 S-adenosyl-L-methionine = protoporphyrinogen IX + 2 5'-deoxyadenosine + 2 L-methionine + 2 CO2</text>
        <dbReference type="Rhea" id="RHEA:15425"/>
        <dbReference type="ChEBI" id="CHEBI:16526"/>
        <dbReference type="ChEBI" id="CHEBI:17319"/>
        <dbReference type="ChEBI" id="CHEBI:57307"/>
        <dbReference type="ChEBI" id="CHEBI:57309"/>
        <dbReference type="ChEBI" id="CHEBI:57844"/>
        <dbReference type="ChEBI" id="CHEBI:59789"/>
        <dbReference type="EC" id="1.3.98.3"/>
    </reaction>
</comment>
<keyword evidence="7 14" id="KW-0949">S-adenosyl-L-methionine</keyword>
<dbReference type="GO" id="GO:0005737">
    <property type="term" value="C:cytoplasm"/>
    <property type="evidence" value="ECO:0007669"/>
    <property type="project" value="UniProtKB-SubCell"/>
</dbReference>
<evidence type="ECO:0000256" key="2">
    <source>
        <dbReference type="ARBA" id="ARBA00004785"/>
    </source>
</evidence>
<feature type="domain" description="Radical SAM core" evidence="17">
    <location>
        <begin position="41"/>
        <end position="275"/>
    </location>
</feature>
<evidence type="ECO:0000256" key="16">
    <source>
        <dbReference type="PIRSR" id="PIRSR000167-2"/>
    </source>
</evidence>
<dbReference type="AlphaFoldDB" id="A0A369TA67"/>
<evidence type="ECO:0000256" key="14">
    <source>
        <dbReference type="PIRNR" id="PIRNR000167"/>
    </source>
</evidence>
<protein>
    <recommendedName>
        <fullName evidence="14">Coproporphyrinogen-III oxidase</fullName>
        <ecNumber evidence="14">1.3.98.3</ecNumber>
    </recommendedName>
</protein>
<dbReference type="InterPro" id="IPR034505">
    <property type="entry name" value="Coproporphyrinogen-III_oxidase"/>
</dbReference>
<evidence type="ECO:0000256" key="11">
    <source>
        <dbReference type="ARBA" id="ARBA00023014"/>
    </source>
</evidence>
<keyword evidence="10 14" id="KW-0408">Iron</keyword>
<dbReference type="GO" id="GO:0046872">
    <property type="term" value="F:metal ion binding"/>
    <property type="evidence" value="ECO:0007669"/>
    <property type="project" value="UniProtKB-KW"/>
</dbReference>
<evidence type="ECO:0000256" key="5">
    <source>
        <dbReference type="ARBA" id="ARBA00022485"/>
    </source>
</evidence>
<accession>A0A369TA67</accession>
<dbReference type="PANTHER" id="PTHR13932">
    <property type="entry name" value="COPROPORPHYRINIGEN III OXIDASE"/>
    <property type="match status" value="1"/>
</dbReference>
<feature type="binding site" evidence="16">
    <location>
        <position position="56"/>
    </location>
    <ligand>
        <name>[4Fe-4S] cluster</name>
        <dbReference type="ChEBI" id="CHEBI:49883"/>
        <note>4Fe-4S-S-AdoMet</note>
    </ligand>
</feature>
<comment type="cofactor">
    <cofactor evidence="14 16">
        <name>[4Fe-4S] cluster</name>
        <dbReference type="ChEBI" id="CHEBI:49883"/>
    </cofactor>
    <text evidence="14 16">Binds 1 [4Fe-4S] cluster. The cluster is coordinated with 3 cysteines and an exchangeable S-adenosyl-L-methionine.</text>
</comment>
<dbReference type="SMART" id="SM00729">
    <property type="entry name" value="Elp3"/>
    <property type="match status" value="1"/>
</dbReference>